<dbReference type="PANTHER" id="PTHR30290">
    <property type="entry name" value="PERIPLASMIC BINDING COMPONENT OF ABC TRANSPORTER"/>
    <property type="match status" value="1"/>
</dbReference>
<dbReference type="PANTHER" id="PTHR30290:SF9">
    <property type="entry name" value="OLIGOPEPTIDE-BINDING PROTEIN APPA"/>
    <property type="match status" value="1"/>
</dbReference>
<dbReference type="SUPFAM" id="SSF53850">
    <property type="entry name" value="Periplasmic binding protein-like II"/>
    <property type="match status" value="1"/>
</dbReference>
<evidence type="ECO:0000256" key="1">
    <source>
        <dbReference type="ARBA" id="ARBA00005695"/>
    </source>
</evidence>
<dbReference type="Gene3D" id="3.40.190.10">
    <property type="entry name" value="Periplasmic binding protein-like II"/>
    <property type="match status" value="1"/>
</dbReference>
<reference evidence="6" key="1">
    <citation type="submission" date="2015-07" db="EMBL/GenBank/DDBJ databases">
        <title>Complete genome sequence and phylogenetic analysis of Limnochorda pilosa.</title>
        <authorList>
            <person name="Watanabe M."/>
            <person name="Kojima H."/>
            <person name="Fukui M."/>
        </authorList>
    </citation>
    <scope>NUCLEOTIDE SEQUENCE [LARGE SCALE GENOMIC DNA]</scope>
    <source>
        <strain evidence="6">HC45</strain>
    </source>
</reference>
<dbReference type="GO" id="GO:0043190">
    <property type="term" value="C:ATP-binding cassette (ABC) transporter complex"/>
    <property type="evidence" value="ECO:0007669"/>
    <property type="project" value="InterPro"/>
</dbReference>
<gene>
    <name evidence="5" type="ORF">LIP_0527</name>
</gene>
<dbReference type="InterPro" id="IPR030678">
    <property type="entry name" value="Peptide/Ni-bd"/>
</dbReference>
<dbReference type="GO" id="GO:0042597">
    <property type="term" value="C:periplasmic space"/>
    <property type="evidence" value="ECO:0007669"/>
    <property type="project" value="UniProtKB-ARBA"/>
</dbReference>
<sequence length="546" mass="60540">MIVDGLCRRRAPVGVGLLVLALSVVLIGTAPALAQQRGGRMVVSYLSDVTTLDPAIGYDWQNWSIIKSIFDGLMDYVPGTTNLRTHLAESYAISPDGLTYTFRLRPGVRFHNGRELVAADVKYSIERVLDPATQSPGQGFFTDIVGADERIAGQAGEVPGIRVIDDRTVEFVLKQPNAAFLHILGLNFAHVVPREEVERYGADFGHNPVGTGAFKMREWVLGQRLVLQRNPDYFLPDRPFLDELIFEVGIDPLVAYLRLQRGEVDVLGDGIPAARFVQVMNDANLRPLVAVGDQLHTGYVAINTQVEPFDDVRVRRALNMAINKERIVQIINNRAEPANQPLPPLMPGYGSSYAGFSYDPQAARALLAEAGYPNGFRTVLYANNTDPNPRIAQAIQQDLSTVGVQVELRVLAQGPVIEAAGTPEAAPLVWSGGMAWIADYPDPGNFYWPILSCRSATPGGWNWAWYCNPELDRMAAEADAITAPERQDERIEIYRQVFTQIAEDGAWIPVFNERRFTMHSDRVGGDELLFVDPIHIPVNYDEVYVR</sequence>
<dbReference type="GO" id="GO:0015833">
    <property type="term" value="P:peptide transport"/>
    <property type="evidence" value="ECO:0007669"/>
    <property type="project" value="TreeGrafter"/>
</dbReference>
<name>A0A0K2SHR6_LIMPI</name>
<evidence type="ECO:0000256" key="3">
    <source>
        <dbReference type="ARBA" id="ARBA00022729"/>
    </source>
</evidence>
<reference evidence="6" key="2">
    <citation type="journal article" date="2016" name="Int. J. Syst. Evol. Microbiol.">
        <title>Complete genome sequence and cell structure of Limnochorda pilosa, a Gram-negative spore-former within the phylum Firmicutes.</title>
        <authorList>
            <person name="Watanabe M."/>
            <person name="Kojima H."/>
            <person name="Fukui M."/>
        </authorList>
    </citation>
    <scope>NUCLEOTIDE SEQUENCE [LARGE SCALE GENOMIC DNA]</scope>
    <source>
        <strain evidence="6">HC45</strain>
    </source>
</reference>
<organism evidence="5 6">
    <name type="scientific">Limnochorda pilosa</name>
    <dbReference type="NCBI Taxonomy" id="1555112"/>
    <lineage>
        <taxon>Bacteria</taxon>
        <taxon>Bacillati</taxon>
        <taxon>Bacillota</taxon>
        <taxon>Limnochordia</taxon>
        <taxon>Limnochordales</taxon>
        <taxon>Limnochordaceae</taxon>
        <taxon>Limnochorda</taxon>
    </lineage>
</organism>
<keyword evidence="2" id="KW-0813">Transport</keyword>
<dbReference type="KEGG" id="lpil:LIP_0527"/>
<evidence type="ECO:0000313" key="5">
    <source>
        <dbReference type="EMBL" id="BAS26384.1"/>
    </source>
</evidence>
<protein>
    <submittedName>
        <fullName evidence="5">Peptide ABC transporter substrate-binding protein</fullName>
    </submittedName>
</protein>
<dbReference type="InterPro" id="IPR000914">
    <property type="entry name" value="SBP_5_dom"/>
</dbReference>
<dbReference type="InterPro" id="IPR039424">
    <property type="entry name" value="SBP_5"/>
</dbReference>
<evidence type="ECO:0000313" key="6">
    <source>
        <dbReference type="Proteomes" id="UP000065807"/>
    </source>
</evidence>
<comment type="similarity">
    <text evidence="1">Belongs to the bacterial solute-binding protein 5 family.</text>
</comment>
<dbReference type="Proteomes" id="UP000065807">
    <property type="component" value="Chromosome"/>
</dbReference>
<dbReference type="Gene3D" id="3.10.105.10">
    <property type="entry name" value="Dipeptide-binding Protein, Domain 3"/>
    <property type="match status" value="1"/>
</dbReference>
<dbReference type="CDD" id="cd00995">
    <property type="entry name" value="PBP2_NikA_DppA_OppA_like"/>
    <property type="match status" value="1"/>
</dbReference>
<feature type="domain" description="Solute-binding protein family 5" evidence="4">
    <location>
        <begin position="84"/>
        <end position="455"/>
    </location>
</feature>
<proteinExistence type="inferred from homology"/>
<dbReference type="PATRIC" id="fig|1555112.3.peg.549"/>
<accession>A0A0K2SHR6</accession>
<keyword evidence="6" id="KW-1185">Reference proteome</keyword>
<dbReference type="AlphaFoldDB" id="A0A0K2SHR6"/>
<dbReference type="Pfam" id="PF00496">
    <property type="entry name" value="SBP_bac_5"/>
    <property type="match status" value="1"/>
</dbReference>
<keyword evidence="3" id="KW-0732">Signal</keyword>
<evidence type="ECO:0000256" key="2">
    <source>
        <dbReference type="ARBA" id="ARBA00022448"/>
    </source>
</evidence>
<dbReference type="GO" id="GO:1904680">
    <property type="term" value="F:peptide transmembrane transporter activity"/>
    <property type="evidence" value="ECO:0007669"/>
    <property type="project" value="TreeGrafter"/>
</dbReference>
<evidence type="ECO:0000259" key="4">
    <source>
        <dbReference type="Pfam" id="PF00496"/>
    </source>
</evidence>
<dbReference type="PIRSF" id="PIRSF002741">
    <property type="entry name" value="MppA"/>
    <property type="match status" value="1"/>
</dbReference>
<dbReference type="EMBL" id="AP014924">
    <property type="protein sequence ID" value="BAS26384.1"/>
    <property type="molecule type" value="Genomic_DNA"/>
</dbReference>
<dbReference type="STRING" id="1555112.LIP_0527"/>